<evidence type="ECO:0000256" key="8">
    <source>
        <dbReference type="ARBA" id="ARBA00023299"/>
    </source>
</evidence>
<dbReference type="GO" id="GO:0051287">
    <property type="term" value="F:NAD binding"/>
    <property type="evidence" value="ECO:0007669"/>
    <property type="project" value="UniProtKB-UniRule"/>
</dbReference>
<dbReference type="Pfam" id="PF02826">
    <property type="entry name" value="2-Hacid_dh_C"/>
    <property type="match status" value="1"/>
</dbReference>
<proteinExistence type="inferred from homology"/>
<dbReference type="PROSITE" id="PS51671">
    <property type="entry name" value="ACT"/>
    <property type="match status" value="1"/>
</dbReference>
<dbReference type="PROSITE" id="PS00671">
    <property type="entry name" value="D_2_HYDROXYACID_DH_3"/>
    <property type="match status" value="1"/>
</dbReference>
<keyword evidence="14" id="KW-1185">Reference proteome</keyword>
<dbReference type="InterPro" id="IPR050857">
    <property type="entry name" value="D-2-hydroxyacid_DH"/>
</dbReference>
<name>A0AAX3BCS3_9SPIR</name>
<dbReference type="SUPFAM" id="SSF52283">
    <property type="entry name" value="Formate/glycerate dehydrogenase catalytic domain-like"/>
    <property type="match status" value="1"/>
</dbReference>
<dbReference type="InterPro" id="IPR006139">
    <property type="entry name" value="D-isomer_2_OHA_DH_cat_dom"/>
</dbReference>
<dbReference type="InterPro" id="IPR006236">
    <property type="entry name" value="PGDH"/>
</dbReference>
<evidence type="ECO:0000256" key="6">
    <source>
        <dbReference type="ARBA" id="ARBA00023002"/>
    </source>
</evidence>
<dbReference type="InterPro" id="IPR045626">
    <property type="entry name" value="PGDH_ASB_dom"/>
</dbReference>
<dbReference type="EC" id="1.1.1.95" evidence="11"/>
<evidence type="ECO:0000256" key="5">
    <source>
        <dbReference type="ARBA" id="ARBA00022605"/>
    </source>
</evidence>
<comment type="catalytic activity">
    <reaction evidence="9">
        <text>(R)-2-hydroxyglutarate + NAD(+) = 2-oxoglutarate + NADH + H(+)</text>
        <dbReference type="Rhea" id="RHEA:49612"/>
        <dbReference type="ChEBI" id="CHEBI:15378"/>
        <dbReference type="ChEBI" id="CHEBI:15801"/>
        <dbReference type="ChEBI" id="CHEBI:16810"/>
        <dbReference type="ChEBI" id="CHEBI:57540"/>
        <dbReference type="ChEBI" id="CHEBI:57945"/>
        <dbReference type="EC" id="1.1.1.399"/>
    </reaction>
</comment>
<dbReference type="FunFam" id="3.40.50.720:FF:000021">
    <property type="entry name" value="D-3-phosphoglycerate dehydrogenase"/>
    <property type="match status" value="1"/>
</dbReference>
<dbReference type="CDD" id="cd04902">
    <property type="entry name" value="ACT_3PGDH-xct"/>
    <property type="match status" value="1"/>
</dbReference>
<dbReference type="CDD" id="cd12173">
    <property type="entry name" value="PGDH_4"/>
    <property type="match status" value="1"/>
</dbReference>
<evidence type="ECO:0000256" key="9">
    <source>
        <dbReference type="ARBA" id="ARBA00048126"/>
    </source>
</evidence>
<dbReference type="PANTHER" id="PTHR42789:SF1">
    <property type="entry name" value="D-ISOMER SPECIFIC 2-HYDROXYACID DEHYDROGENASE FAMILY PROTEIN (AFU_ORTHOLOGUE AFUA_6G10090)"/>
    <property type="match status" value="1"/>
</dbReference>
<dbReference type="GO" id="GO:0006564">
    <property type="term" value="P:L-serine biosynthetic process"/>
    <property type="evidence" value="ECO:0007669"/>
    <property type="project" value="UniProtKB-UniRule"/>
</dbReference>
<reference evidence="13" key="1">
    <citation type="submission" date="2021-04" db="EMBL/GenBank/DDBJ databases">
        <authorList>
            <person name="Postec A."/>
        </authorList>
    </citation>
    <scope>NUCLEOTIDE SEQUENCE</scope>
    <source>
        <strain evidence="13">F1F22</strain>
    </source>
</reference>
<comment type="function">
    <text evidence="1">Catalyzes the reversible oxidation of 3-phospho-D-glycerate to 3-phosphonooxypyruvate, the first step of the phosphorylated L-serine biosynthesis pathway. Also catalyzes the reversible oxidation of 2-hydroxyglutarate to 2-oxoglutarate.</text>
</comment>
<dbReference type="RefSeq" id="WP_271435211.1">
    <property type="nucleotide sequence ID" value="NZ_CP073355.1"/>
</dbReference>
<evidence type="ECO:0000313" key="14">
    <source>
        <dbReference type="Proteomes" id="UP001056539"/>
    </source>
</evidence>
<dbReference type="InterPro" id="IPR036291">
    <property type="entry name" value="NAD(P)-bd_dom_sf"/>
</dbReference>
<comment type="pathway">
    <text evidence="2 11">Amino-acid biosynthesis; L-serine biosynthesis; L-serine from 3-phospho-D-glycerate: step 1/3.</text>
</comment>
<gene>
    <name evidence="13" type="primary">serA</name>
    <name evidence="13" type="ORF">KDW03_11440</name>
</gene>
<reference evidence="13" key="2">
    <citation type="submission" date="2022-06" db="EMBL/GenBank/DDBJ databases">
        <title>Thermospira aquatica gen. nov., sp. nov.</title>
        <authorList>
            <person name="Ben Ali Gam Z."/>
            <person name="Labat M."/>
        </authorList>
    </citation>
    <scope>NUCLEOTIDE SEQUENCE</scope>
    <source>
        <strain evidence="13">F1F22</strain>
    </source>
</reference>
<dbReference type="InterPro" id="IPR045865">
    <property type="entry name" value="ACT-like_dom_sf"/>
</dbReference>
<evidence type="ECO:0000256" key="2">
    <source>
        <dbReference type="ARBA" id="ARBA00005216"/>
    </source>
</evidence>
<dbReference type="Pfam" id="PF19304">
    <property type="entry name" value="PGDH_inter"/>
    <property type="match status" value="1"/>
</dbReference>
<dbReference type="InterPro" id="IPR029009">
    <property type="entry name" value="ASB_dom_sf"/>
</dbReference>
<keyword evidence="6 11" id="KW-0560">Oxidoreductase</keyword>
<evidence type="ECO:0000259" key="12">
    <source>
        <dbReference type="PROSITE" id="PS51671"/>
    </source>
</evidence>
<dbReference type="Proteomes" id="UP001056539">
    <property type="component" value="Chromosome"/>
</dbReference>
<comment type="similarity">
    <text evidence="3 11">Belongs to the D-isomer specific 2-hydroxyacid dehydrogenase family.</text>
</comment>
<evidence type="ECO:0000256" key="11">
    <source>
        <dbReference type="RuleBase" id="RU363003"/>
    </source>
</evidence>
<dbReference type="PROSITE" id="PS00065">
    <property type="entry name" value="D_2_HYDROXYACID_DH_1"/>
    <property type="match status" value="1"/>
</dbReference>
<dbReference type="PROSITE" id="PS00670">
    <property type="entry name" value="D_2_HYDROXYACID_DH_2"/>
    <property type="match status" value="1"/>
</dbReference>
<evidence type="ECO:0000256" key="1">
    <source>
        <dbReference type="ARBA" id="ARBA00003800"/>
    </source>
</evidence>
<evidence type="ECO:0000256" key="3">
    <source>
        <dbReference type="ARBA" id="ARBA00005854"/>
    </source>
</evidence>
<dbReference type="AlphaFoldDB" id="A0AAX3BCS3"/>
<dbReference type="EMBL" id="CP073355">
    <property type="protein sequence ID" value="URA10078.1"/>
    <property type="molecule type" value="Genomic_DNA"/>
</dbReference>
<dbReference type="Gene3D" id="3.30.70.260">
    <property type="match status" value="1"/>
</dbReference>
<organism evidence="13 14">
    <name type="scientific">Thermospira aquatica</name>
    <dbReference type="NCBI Taxonomy" id="2828656"/>
    <lineage>
        <taxon>Bacteria</taxon>
        <taxon>Pseudomonadati</taxon>
        <taxon>Spirochaetota</taxon>
        <taxon>Spirochaetia</taxon>
        <taxon>Brevinematales</taxon>
        <taxon>Thermospiraceae</taxon>
        <taxon>Thermospira</taxon>
    </lineage>
</organism>
<dbReference type="KEGG" id="taqu:KDW03_11440"/>
<evidence type="ECO:0000256" key="10">
    <source>
        <dbReference type="ARBA" id="ARBA00048731"/>
    </source>
</evidence>
<evidence type="ECO:0000313" key="13">
    <source>
        <dbReference type="EMBL" id="URA10078.1"/>
    </source>
</evidence>
<dbReference type="InterPro" id="IPR006140">
    <property type="entry name" value="D-isomer_DH_NAD-bd"/>
</dbReference>
<comment type="catalytic activity">
    <reaction evidence="10 11">
        <text>(2R)-3-phosphoglycerate + NAD(+) = 3-phosphooxypyruvate + NADH + H(+)</text>
        <dbReference type="Rhea" id="RHEA:12641"/>
        <dbReference type="ChEBI" id="CHEBI:15378"/>
        <dbReference type="ChEBI" id="CHEBI:18110"/>
        <dbReference type="ChEBI" id="CHEBI:57540"/>
        <dbReference type="ChEBI" id="CHEBI:57945"/>
        <dbReference type="ChEBI" id="CHEBI:58272"/>
        <dbReference type="EC" id="1.1.1.95"/>
    </reaction>
</comment>
<dbReference type="FunFam" id="3.30.70.260:FF:000008">
    <property type="entry name" value="D-3-phosphoglycerate dehydrogenase, chloroplastic"/>
    <property type="match status" value="1"/>
</dbReference>
<dbReference type="GO" id="GO:0004617">
    <property type="term" value="F:phosphoglycerate dehydrogenase activity"/>
    <property type="evidence" value="ECO:0007669"/>
    <property type="project" value="UniProtKB-UniRule"/>
</dbReference>
<dbReference type="SUPFAM" id="SSF51735">
    <property type="entry name" value="NAD(P)-binding Rossmann-fold domains"/>
    <property type="match status" value="1"/>
</dbReference>
<dbReference type="InterPro" id="IPR002912">
    <property type="entry name" value="ACT_dom"/>
</dbReference>
<feature type="domain" description="ACT" evidence="12">
    <location>
        <begin position="443"/>
        <end position="515"/>
    </location>
</feature>
<dbReference type="NCBIfam" id="TIGR01327">
    <property type="entry name" value="PGDH"/>
    <property type="match status" value="1"/>
</dbReference>
<dbReference type="Gene3D" id="3.30.1330.90">
    <property type="entry name" value="D-3-phosphoglycerate dehydrogenase, domain 3"/>
    <property type="match status" value="1"/>
</dbReference>
<dbReference type="Pfam" id="PF01842">
    <property type="entry name" value="ACT"/>
    <property type="match status" value="1"/>
</dbReference>
<accession>A0AAX3BCS3</accession>
<dbReference type="SUPFAM" id="SSF55021">
    <property type="entry name" value="ACT-like"/>
    <property type="match status" value="1"/>
</dbReference>
<sequence>MFRILVTDKLDAEGVEILKRYKEFDVVEKETLKGDALIQELRGYDAIIVRSETKLTKEVLEASEGLKIIARAGVGVDNIDVPTATKKGIVVVNAPSGNTISTAEYTFAMMIALARKIPFAHASMQQKVWDRKSFKGVELLNKTLGVIGLGRIGTEVAKRAQAFGMKILGYDPYLSEEMATKLGIELASLERIYKESDFITVHTPLTDATRGLIGKKEIEMMKKSVRIINCARGGIIDEAALAEALKSGRIAGAAVDVYSKEPPFDSANPLLDAPNCILAPHLGASTAEAQYNVAIESAEAVANFLLHGMIVNSVNMPSVSKEEFNRLKAFVQLAERLGSVAAQILGNSVSICLLTRSFLKGLFMPFLGDTVNYVNSLPTAQARGVKLEETIDDTPCEYTNLLKIIVKSDKEQLELWGTVYAQVHGKMVNFNNYFFEATPSGNMLLIANDDVPGVVGRVGTILGEKNINIASMHVGRKKETRKALILVAIDQKPEANVIEQLAKVPGVNKVKFLYVE</sequence>
<keyword evidence="7 11" id="KW-0520">NAD</keyword>
<dbReference type="SUPFAM" id="SSF143548">
    <property type="entry name" value="Serine metabolism enzymes domain"/>
    <property type="match status" value="1"/>
</dbReference>
<evidence type="ECO:0000256" key="7">
    <source>
        <dbReference type="ARBA" id="ARBA00023027"/>
    </source>
</evidence>
<dbReference type="Pfam" id="PF00389">
    <property type="entry name" value="2-Hacid_dh"/>
    <property type="match status" value="1"/>
</dbReference>
<dbReference type="InterPro" id="IPR029752">
    <property type="entry name" value="D-isomer_DH_CS1"/>
</dbReference>
<keyword evidence="5 11" id="KW-0028">Amino-acid biosynthesis</keyword>
<dbReference type="PANTHER" id="PTHR42789">
    <property type="entry name" value="D-ISOMER SPECIFIC 2-HYDROXYACID DEHYDROGENASE FAMILY PROTEIN (AFU_ORTHOLOGUE AFUA_6G10090)"/>
    <property type="match status" value="1"/>
</dbReference>
<dbReference type="Gene3D" id="3.40.50.720">
    <property type="entry name" value="NAD(P)-binding Rossmann-like Domain"/>
    <property type="match status" value="2"/>
</dbReference>
<keyword evidence="8 11" id="KW-0718">Serine biosynthesis</keyword>
<dbReference type="InterPro" id="IPR029753">
    <property type="entry name" value="D-isomer_DH_CS"/>
</dbReference>
<evidence type="ECO:0000256" key="4">
    <source>
        <dbReference type="ARBA" id="ARBA00021582"/>
    </source>
</evidence>
<protein>
    <recommendedName>
        <fullName evidence="4 11">D-3-phosphoglycerate dehydrogenase</fullName>
        <ecNumber evidence="11">1.1.1.95</ecNumber>
    </recommendedName>
</protein>